<evidence type="ECO:0000313" key="2">
    <source>
        <dbReference type="Proteomes" id="UP000664161"/>
    </source>
</evidence>
<evidence type="ECO:0000313" key="1">
    <source>
        <dbReference type="EMBL" id="MBO1517406.1"/>
    </source>
</evidence>
<keyword evidence="2" id="KW-1185">Reference proteome</keyword>
<dbReference type="EMBL" id="JAGBKN010000017">
    <property type="protein sequence ID" value="MBO1517406.1"/>
    <property type="molecule type" value="Genomic_DNA"/>
</dbReference>
<gene>
    <name evidence="1" type="ORF">J3491_08675</name>
</gene>
<dbReference type="RefSeq" id="WP_100749268.1">
    <property type="nucleotide sequence ID" value="NZ_JAGBKN010000017.1"/>
</dbReference>
<dbReference type="Proteomes" id="UP000664161">
    <property type="component" value="Unassembled WGS sequence"/>
</dbReference>
<sequence length="211" mass="24234">MSHSSHLSKYTRHYRPQHPLAQYIVTQINTLELRAPDIIRAMGYPLGHTIPACERLRHVLCHRHLGLDDSYMDRYFSADAFLATLFEILELPYEPFAEDIAQIKAQVAQRSDTLPHYRLRAQVDFAFVDGANWLSRWGAALATEVHLPSGFVTLDERERKAAIKQSIREHYRQFDGHLPYNGVIQGYQLMVLQQDEVIEKVAYGLPTSSSV</sequence>
<protein>
    <submittedName>
        <fullName evidence="1">Uncharacterized protein</fullName>
    </submittedName>
</protein>
<reference evidence="1 2" key="1">
    <citation type="submission" date="2021-03" db="EMBL/GenBank/DDBJ databases">
        <authorList>
            <person name="Shang D.-D."/>
            <person name="Du Z.-J."/>
            <person name="Chen G.-J."/>
        </authorList>
    </citation>
    <scope>NUCLEOTIDE SEQUENCE [LARGE SCALE GENOMIC DNA]</scope>
    <source>
        <strain evidence="1 2">F2608</strain>
    </source>
</reference>
<name>A0AAW4IRK2_9GAMM</name>
<proteinExistence type="predicted"/>
<dbReference type="AlphaFoldDB" id="A0AAW4IRK2"/>
<organism evidence="1 2">
    <name type="scientific">Psychrobacter halodurans</name>
    <dbReference type="NCBI Taxonomy" id="2818439"/>
    <lineage>
        <taxon>Bacteria</taxon>
        <taxon>Pseudomonadati</taxon>
        <taxon>Pseudomonadota</taxon>
        <taxon>Gammaproteobacteria</taxon>
        <taxon>Moraxellales</taxon>
        <taxon>Moraxellaceae</taxon>
        <taxon>Psychrobacter</taxon>
    </lineage>
</organism>
<accession>A0AAW4IRK2</accession>
<comment type="caution">
    <text evidence="1">The sequence shown here is derived from an EMBL/GenBank/DDBJ whole genome shotgun (WGS) entry which is preliminary data.</text>
</comment>